<evidence type="ECO:0000313" key="3">
    <source>
        <dbReference type="Proteomes" id="UP001283361"/>
    </source>
</evidence>
<sequence length="174" mass="18813">MSAGRLSSQLNTAGVTQGPTPTRCFSEGSASGRRKAHLSVIIETGSGVQAVASPSIHEALALVGPLTMSRYGRHHQKKTQHYAITCVLISVLPSCNRNCEVCNCVTRINFLWLSTYLDDSITSIPAQPCLSPSYHPPACFARLFIPELHVGLTLRGMRPCLSSQFDRSNFPALG</sequence>
<proteinExistence type="predicted"/>
<feature type="compositionally biased region" description="Polar residues" evidence="1">
    <location>
        <begin position="1"/>
        <end position="20"/>
    </location>
</feature>
<evidence type="ECO:0000256" key="1">
    <source>
        <dbReference type="SAM" id="MobiDB-lite"/>
    </source>
</evidence>
<protein>
    <submittedName>
        <fullName evidence="2">Uncharacterized protein</fullName>
    </submittedName>
</protein>
<dbReference type="EMBL" id="JAWDGP010005743">
    <property type="protein sequence ID" value="KAK3752699.1"/>
    <property type="molecule type" value="Genomic_DNA"/>
</dbReference>
<organism evidence="2 3">
    <name type="scientific">Elysia crispata</name>
    <name type="common">lettuce slug</name>
    <dbReference type="NCBI Taxonomy" id="231223"/>
    <lineage>
        <taxon>Eukaryota</taxon>
        <taxon>Metazoa</taxon>
        <taxon>Spiralia</taxon>
        <taxon>Lophotrochozoa</taxon>
        <taxon>Mollusca</taxon>
        <taxon>Gastropoda</taxon>
        <taxon>Heterobranchia</taxon>
        <taxon>Euthyneura</taxon>
        <taxon>Panpulmonata</taxon>
        <taxon>Sacoglossa</taxon>
        <taxon>Placobranchoidea</taxon>
        <taxon>Plakobranchidae</taxon>
        <taxon>Elysia</taxon>
    </lineage>
</organism>
<dbReference type="AlphaFoldDB" id="A0AAE0YPJ5"/>
<feature type="region of interest" description="Disordered" evidence="1">
    <location>
        <begin position="1"/>
        <end position="30"/>
    </location>
</feature>
<dbReference type="Proteomes" id="UP001283361">
    <property type="component" value="Unassembled WGS sequence"/>
</dbReference>
<name>A0AAE0YPJ5_9GAST</name>
<accession>A0AAE0YPJ5</accession>
<evidence type="ECO:0000313" key="2">
    <source>
        <dbReference type="EMBL" id="KAK3752699.1"/>
    </source>
</evidence>
<gene>
    <name evidence="2" type="ORF">RRG08_063553</name>
</gene>
<keyword evidence="3" id="KW-1185">Reference proteome</keyword>
<reference evidence="2" key="1">
    <citation type="journal article" date="2023" name="G3 (Bethesda)">
        <title>A reference genome for the long-term kleptoplast-retaining sea slug Elysia crispata morphotype clarki.</title>
        <authorList>
            <person name="Eastman K.E."/>
            <person name="Pendleton A.L."/>
            <person name="Shaikh M.A."/>
            <person name="Suttiyut T."/>
            <person name="Ogas R."/>
            <person name="Tomko P."/>
            <person name="Gavelis G."/>
            <person name="Widhalm J.R."/>
            <person name="Wisecaver J.H."/>
        </authorList>
    </citation>
    <scope>NUCLEOTIDE SEQUENCE</scope>
    <source>
        <strain evidence="2">ECLA1</strain>
    </source>
</reference>
<comment type="caution">
    <text evidence="2">The sequence shown here is derived from an EMBL/GenBank/DDBJ whole genome shotgun (WGS) entry which is preliminary data.</text>
</comment>